<dbReference type="PANTHER" id="PTHR35282:SF2">
    <property type="entry name" value="F5D14.24 PROTEIN"/>
    <property type="match status" value="1"/>
</dbReference>
<evidence type="ECO:0000313" key="3">
    <source>
        <dbReference type="RefSeq" id="XP_016720921.1"/>
    </source>
</evidence>
<feature type="region of interest" description="Disordered" evidence="1">
    <location>
        <begin position="80"/>
        <end position="131"/>
    </location>
</feature>
<dbReference type="PANTHER" id="PTHR35282">
    <property type="entry name" value="F5D14.24 PROTEIN"/>
    <property type="match status" value="1"/>
</dbReference>
<feature type="compositionally biased region" description="Basic and acidic residues" evidence="1">
    <location>
        <begin position="87"/>
        <end position="106"/>
    </location>
</feature>
<name>A0A1U8M293_GOSHI</name>
<dbReference type="RefSeq" id="XP_016720921.1">
    <property type="nucleotide sequence ID" value="XM_016865432.2"/>
</dbReference>
<dbReference type="Proteomes" id="UP000818029">
    <property type="component" value="Chromosome A13"/>
</dbReference>
<reference evidence="2" key="1">
    <citation type="journal article" date="2020" name="Nat. Genet.">
        <title>Genomic diversifications of five Gossypium allopolyploid species and their impact on cotton improvement.</title>
        <authorList>
            <person name="Chen Z.J."/>
            <person name="Sreedasyam A."/>
            <person name="Ando A."/>
            <person name="Song Q."/>
            <person name="De Santiago L.M."/>
            <person name="Hulse-Kemp A.M."/>
            <person name="Ding M."/>
            <person name="Ye W."/>
            <person name="Kirkbride R.C."/>
            <person name="Jenkins J."/>
            <person name="Plott C."/>
            <person name="Lovell J."/>
            <person name="Lin Y.M."/>
            <person name="Vaughn R."/>
            <person name="Liu B."/>
            <person name="Simpson S."/>
            <person name="Scheffler B.E."/>
            <person name="Wen L."/>
            <person name="Saski C.A."/>
            <person name="Grover C.E."/>
            <person name="Hu G."/>
            <person name="Conover J.L."/>
            <person name="Carlson J.W."/>
            <person name="Shu S."/>
            <person name="Boston L.B."/>
            <person name="Williams M."/>
            <person name="Peterson D.G."/>
            <person name="McGee K."/>
            <person name="Jones D.C."/>
            <person name="Wendel J.F."/>
            <person name="Stelly D.M."/>
            <person name="Grimwood J."/>
            <person name="Schmutz J."/>
        </authorList>
    </citation>
    <scope>NUCLEOTIDE SEQUENCE [LARGE SCALE GENOMIC DNA]</scope>
    <source>
        <strain evidence="2">cv. TM-1</strain>
    </source>
</reference>
<reference evidence="3" key="2">
    <citation type="submission" date="2025-08" db="UniProtKB">
        <authorList>
            <consortium name="RefSeq"/>
        </authorList>
    </citation>
    <scope>IDENTIFICATION</scope>
</reference>
<dbReference type="PaxDb" id="3635-A0A1U8M293"/>
<accession>A0A1U8M293</accession>
<evidence type="ECO:0000313" key="2">
    <source>
        <dbReference type="Proteomes" id="UP000818029"/>
    </source>
</evidence>
<dbReference type="AlphaFoldDB" id="A0A1U8M293"/>
<keyword evidence="2" id="KW-1185">Reference proteome</keyword>
<organism evidence="2 3">
    <name type="scientific">Gossypium hirsutum</name>
    <name type="common">Upland cotton</name>
    <name type="synonym">Gossypium mexicanum</name>
    <dbReference type="NCBI Taxonomy" id="3635"/>
    <lineage>
        <taxon>Eukaryota</taxon>
        <taxon>Viridiplantae</taxon>
        <taxon>Streptophyta</taxon>
        <taxon>Embryophyta</taxon>
        <taxon>Tracheophyta</taxon>
        <taxon>Spermatophyta</taxon>
        <taxon>Magnoliopsida</taxon>
        <taxon>eudicotyledons</taxon>
        <taxon>Gunneridae</taxon>
        <taxon>Pentapetalae</taxon>
        <taxon>rosids</taxon>
        <taxon>malvids</taxon>
        <taxon>Malvales</taxon>
        <taxon>Malvaceae</taxon>
        <taxon>Malvoideae</taxon>
        <taxon>Gossypium</taxon>
    </lineage>
</organism>
<sequence length="131" mass="14918">MNKIQEQIEKAFDSVEEKKKKPLHLRFFQVHRRPVYQLRLPDLHFMDNKKPGNDGTADEVTRESLIAISYSLPDKVVAASKLSSDNSNREKLFERKGSDGDEKYRSELISISYSQSPEGKGSPSTLNGPKH</sequence>
<evidence type="ECO:0000256" key="1">
    <source>
        <dbReference type="SAM" id="MobiDB-lite"/>
    </source>
</evidence>
<dbReference type="InterPro" id="IPR049198">
    <property type="entry name" value="DUF6865"/>
</dbReference>
<dbReference type="Pfam" id="PF21737">
    <property type="entry name" value="DUF6865"/>
    <property type="match status" value="1"/>
</dbReference>
<gene>
    <name evidence="3" type="primary">LOC107933258</name>
</gene>
<dbReference type="KEGG" id="ghi:107933258"/>
<dbReference type="OrthoDB" id="632588at2759"/>
<dbReference type="GeneID" id="107933258"/>
<feature type="compositionally biased region" description="Polar residues" evidence="1">
    <location>
        <begin position="109"/>
        <end position="131"/>
    </location>
</feature>
<proteinExistence type="predicted"/>
<protein>
    <submittedName>
        <fullName evidence="3">Uncharacterized protein</fullName>
    </submittedName>
</protein>